<name>A0A1G8I205_9BACL</name>
<dbReference type="AlphaFoldDB" id="A0A1G8I205"/>
<dbReference type="OrthoDB" id="9765776at2"/>
<dbReference type="InterPro" id="IPR013655">
    <property type="entry name" value="PAS_fold_3"/>
</dbReference>
<dbReference type="GO" id="GO:0016020">
    <property type="term" value="C:membrane"/>
    <property type="evidence" value="ECO:0007669"/>
    <property type="project" value="InterPro"/>
</dbReference>
<evidence type="ECO:0000256" key="1">
    <source>
        <dbReference type="ARBA" id="ARBA00023224"/>
    </source>
</evidence>
<dbReference type="EMBL" id="FNDX01000003">
    <property type="protein sequence ID" value="SDI12969.1"/>
    <property type="molecule type" value="Genomic_DNA"/>
</dbReference>
<dbReference type="Pfam" id="PF08447">
    <property type="entry name" value="PAS_3"/>
    <property type="match status" value="1"/>
</dbReference>
<dbReference type="PANTHER" id="PTHR32089:SF112">
    <property type="entry name" value="LYSOZYME-LIKE PROTEIN-RELATED"/>
    <property type="match status" value="1"/>
</dbReference>
<dbReference type="Gene3D" id="1.10.287.950">
    <property type="entry name" value="Methyl-accepting chemotaxis protein"/>
    <property type="match status" value="1"/>
</dbReference>
<organism evidence="5 6">
    <name type="scientific">Paenibacillus typhae</name>
    <dbReference type="NCBI Taxonomy" id="1174501"/>
    <lineage>
        <taxon>Bacteria</taxon>
        <taxon>Bacillati</taxon>
        <taxon>Bacillota</taxon>
        <taxon>Bacilli</taxon>
        <taxon>Bacillales</taxon>
        <taxon>Paenibacillaceae</taxon>
        <taxon>Paenibacillus</taxon>
    </lineage>
</organism>
<dbReference type="CDD" id="cd00130">
    <property type="entry name" value="PAS"/>
    <property type="match status" value="1"/>
</dbReference>
<dbReference type="SMART" id="SM00283">
    <property type="entry name" value="MA"/>
    <property type="match status" value="1"/>
</dbReference>
<gene>
    <name evidence="5" type="ORF">SAMN05216192_103101</name>
</gene>
<keyword evidence="6" id="KW-1185">Reference proteome</keyword>
<dbReference type="PROSITE" id="PS50111">
    <property type="entry name" value="CHEMOTAXIS_TRANSDUC_2"/>
    <property type="match status" value="1"/>
</dbReference>
<dbReference type="PROSITE" id="PS50113">
    <property type="entry name" value="PAC"/>
    <property type="match status" value="1"/>
</dbReference>
<dbReference type="Pfam" id="PF00015">
    <property type="entry name" value="MCPsignal"/>
    <property type="match status" value="1"/>
</dbReference>
<dbReference type="InterPro" id="IPR000014">
    <property type="entry name" value="PAS"/>
</dbReference>
<dbReference type="InterPro" id="IPR004089">
    <property type="entry name" value="MCPsignal_dom"/>
</dbReference>
<keyword evidence="1 2" id="KW-0807">Transducer</keyword>
<dbReference type="Proteomes" id="UP000199050">
    <property type="component" value="Unassembled WGS sequence"/>
</dbReference>
<sequence>MMENGSVPAVTEALVVKAMEKNLALIRFDLDRRVAYVNEMFAGSMKYKSEDMYGMHHRELCFPAFVNSPDYENFWQNLLSGTSFQDKIERMDSEGNTVWLEATYMPIFDETGRHVIGVSKIATNITHRQTEVNHVVEQMQRMADSLNRRAEQGIERSREMLLSINNIASVSDENSLIIKNLQNKAVDIQGVVQTIRDIASQTHLLALNAAIEAAHAGEYGRGFDVVAKEVRKLSGMVQESIGEVRNSVKAITEEIGSMSTGLEHVQASVKESQKQIEVALEEFTGIAVSASELDIQARAVMNII</sequence>
<feature type="domain" description="Methyl-accepting transducer" evidence="3">
    <location>
        <begin position="124"/>
        <end position="304"/>
    </location>
</feature>
<accession>A0A1G8I205</accession>
<protein>
    <submittedName>
        <fullName evidence="5">Methyl-accepting chemotaxis sensory transducer with Pas/Pac sensor</fullName>
    </submittedName>
</protein>
<dbReference type="InterPro" id="IPR000700">
    <property type="entry name" value="PAS-assoc_C"/>
</dbReference>
<dbReference type="NCBIfam" id="TIGR00229">
    <property type="entry name" value="sensory_box"/>
    <property type="match status" value="1"/>
</dbReference>
<dbReference type="Gene3D" id="3.30.450.20">
    <property type="entry name" value="PAS domain"/>
    <property type="match status" value="1"/>
</dbReference>
<dbReference type="SUPFAM" id="SSF55785">
    <property type="entry name" value="PYP-like sensor domain (PAS domain)"/>
    <property type="match status" value="1"/>
</dbReference>
<dbReference type="GO" id="GO:0007165">
    <property type="term" value="P:signal transduction"/>
    <property type="evidence" value="ECO:0007669"/>
    <property type="project" value="UniProtKB-KW"/>
</dbReference>
<evidence type="ECO:0000259" key="4">
    <source>
        <dbReference type="PROSITE" id="PS50113"/>
    </source>
</evidence>
<evidence type="ECO:0000256" key="2">
    <source>
        <dbReference type="PROSITE-ProRule" id="PRU00284"/>
    </source>
</evidence>
<dbReference type="STRING" id="1174501.SAMN05216192_103101"/>
<reference evidence="6" key="1">
    <citation type="submission" date="2016-10" db="EMBL/GenBank/DDBJ databases">
        <authorList>
            <person name="Varghese N."/>
            <person name="Submissions S."/>
        </authorList>
    </citation>
    <scope>NUCLEOTIDE SEQUENCE [LARGE SCALE GENOMIC DNA]</scope>
    <source>
        <strain evidence="6">CGMCC 1.11012</strain>
    </source>
</reference>
<dbReference type="SUPFAM" id="SSF58104">
    <property type="entry name" value="Methyl-accepting chemotaxis protein (MCP) signaling domain"/>
    <property type="match status" value="1"/>
</dbReference>
<evidence type="ECO:0000313" key="6">
    <source>
        <dbReference type="Proteomes" id="UP000199050"/>
    </source>
</evidence>
<dbReference type="PANTHER" id="PTHR32089">
    <property type="entry name" value="METHYL-ACCEPTING CHEMOTAXIS PROTEIN MCPB"/>
    <property type="match status" value="1"/>
</dbReference>
<evidence type="ECO:0000259" key="3">
    <source>
        <dbReference type="PROSITE" id="PS50111"/>
    </source>
</evidence>
<dbReference type="InterPro" id="IPR035965">
    <property type="entry name" value="PAS-like_dom_sf"/>
</dbReference>
<proteinExistence type="predicted"/>
<feature type="domain" description="PAC" evidence="4">
    <location>
        <begin position="82"/>
        <end position="137"/>
    </location>
</feature>
<evidence type="ECO:0000313" key="5">
    <source>
        <dbReference type="EMBL" id="SDI12969.1"/>
    </source>
</evidence>